<keyword evidence="8" id="KW-0032">Aminotransferase</keyword>
<feature type="domain" description="Orn/Lys/Arg decarboxylase C-terminal" evidence="7">
    <location>
        <begin position="400"/>
        <end position="456"/>
    </location>
</feature>
<keyword evidence="3" id="KW-0210">Decarboxylase</keyword>
<protein>
    <submittedName>
        <fullName evidence="8">Aminotransferase class V-fold PLP-dependent enzyme</fullName>
    </submittedName>
</protein>
<dbReference type="InterPro" id="IPR036633">
    <property type="entry name" value="Prn/Lys/Arg_de-COase_C_sf"/>
</dbReference>
<dbReference type="PANTHER" id="PTHR43277">
    <property type="entry name" value="ARGININE DECARBOXYLASE"/>
    <property type="match status" value="1"/>
</dbReference>
<reference evidence="8" key="2">
    <citation type="submission" date="2021-04" db="EMBL/GenBank/DDBJ databases">
        <authorList>
            <person name="Dong X."/>
        </authorList>
    </citation>
    <scope>NUCLEOTIDE SEQUENCE</scope>
    <source>
        <strain evidence="8">ZWT</strain>
    </source>
</reference>
<gene>
    <name evidence="8" type="ORF">KDK92_19985</name>
</gene>
<reference evidence="8" key="1">
    <citation type="journal article" date="2021" name="mSystems">
        <title>Bacteria and Archaea Synergistically Convert Glycine Betaine to Biogenic Methane in the Formosa Cold Seep of the South China Sea.</title>
        <authorList>
            <person name="Li L."/>
            <person name="Zhang W."/>
            <person name="Zhang S."/>
            <person name="Song L."/>
            <person name="Sun Q."/>
            <person name="Zhang H."/>
            <person name="Xiang H."/>
            <person name="Dong X."/>
        </authorList>
    </citation>
    <scope>NUCLEOTIDE SEQUENCE</scope>
    <source>
        <strain evidence="8">ZWT</strain>
    </source>
</reference>
<sequence length="473" mass="54861">MTRVPIAERIQEYINKNCIYFCMPGHKMGRGFNRDEIGRSILDNIITGDLTEVDGLDNLHKPEDVLSEELELLRKTYGAEKSYFLVNGSTSGNMIMIFSALEEKDKIIVERNCHKSIMNGIILRKLKPVYVDPYNYDKYDTPLVPQEELIIDMMENNKDAKAIILTYPNYFGICFDLEKVIVKAKKLNMKIIIDSAHGAHFGFNERLPKSAVQLGADIVVVSAHKTLPSLTQTAYLHVNNINLVENVERYFSMFSSTSPSYLFMQSMAYSRYYLEKYGEKDYDYLIDICESYKDKINKLKKFEVFYEDRSYISTDRTRYTILVPEGYSGKKLYDYLISNNIQPEMSNHRCVVLILSYFNTKKEFQRLYQVLKDCEMERIKDKDNYKTLICGISHTIKYLPYEAINMNKVSLKLEECKNRICGTEIIPYPPGIPLLNPGEVITEEAIDYIQFCLNNNIQILGVDKDKILVIENN</sequence>
<keyword evidence="8" id="KW-0808">Transferase</keyword>
<organism evidence="8 9">
    <name type="scientific">Oceanirhabdus seepicola</name>
    <dbReference type="NCBI Taxonomy" id="2828781"/>
    <lineage>
        <taxon>Bacteria</taxon>
        <taxon>Bacillati</taxon>
        <taxon>Bacillota</taxon>
        <taxon>Clostridia</taxon>
        <taxon>Eubacteriales</taxon>
        <taxon>Clostridiaceae</taxon>
        <taxon>Oceanirhabdus</taxon>
    </lineage>
</organism>
<dbReference type="GO" id="GO:0016831">
    <property type="term" value="F:carboxy-lyase activity"/>
    <property type="evidence" value="ECO:0007669"/>
    <property type="project" value="UniProtKB-KW"/>
</dbReference>
<evidence type="ECO:0000256" key="2">
    <source>
        <dbReference type="ARBA" id="ARBA00010671"/>
    </source>
</evidence>
<dbReference type="RefSeq" id="WP_250861158.1">
    <property type="nucleotide sequence ID" value="NZ_JAGSOJ010000004.1"/>
</dbReference>
<dbReference type="PANTHER" id="PTHR43277:SF4">
    <property type="entry name" value="ARGININE DECARBOXYLASE"/>
    <property type="match status" value="1"/>
</dbReference>
<dbReference type="Gene3D" id="3.40.640.10">
    <property type="entry name" value="Type I PLP-dependent aspartate aminotransferase-like (Major domain)"/>
    <property type="match status" value="1"/>
</dbReference>
<name>A0A9J6P966_9CLOT</name>
<dbReference type="SUPFAM" id="SSF55904">
    <property type="entry name" value="Ornithine decarboxylase C-terminal domain"/>
    <property type="match status" value="1"/>
</dbReference>
<dbReference type="InterPro" id="IPR000310">
    <property type="entry name" value="Orn/Lys/Arg_deCO2ase_major_dom"/>
</dbReference>
<dbReference type="InterPro" id="IPR052357">
    <property type="entry name" value="Orn_Lys_Arg_decarboxylase-I"/>
</dbReference>
<evidence type="ECO:0000259" key="6">
    <source>
        <dbReference type="Pfam" id="PF01276"/>
    </source>
</evidence>
<evidence type="ECO:0000313" key="8">
    <source>
        <dbReference type="EMBL" id="MCM1992029.1"/>
    </source>
</evidence>
<keyword evidence="5" id="KW-0456">Lyase</keyword>
<comment type="similarity">
    <text evidence="2">Belongs to the Orn/Lys/Arg decarboxylase class-I family.</text>
</comment>
<evidence type="ECO:0000256" key="5">
    <source>
        <dbReference type="ARBA" id="ARBA00023239"/>
    </source>
</evidence>
<dbReference type="Gene3D" id="3.90.105.10">
    <property type="entry name" value="Molybdopterin biosynthesis moea protein, domain 2"/>
    <property type="match status" value="1"/>
</dbReference>
<evidence type="ECO:0000256" key="1">
    <source>
        <dbReference type="ARBA" id="ARBA00001933"/>
    </source>
</evidence>
<keyword evidence="4" id="KW-0663">Pyridoxal phosphate</keyword>
<keyword evidence="9" id="KW-1185">Reference proteome</keyword>
<dbReference type="InterPro" id="IPR015424">
    <property type="entry name" value="PyrdxlP-dep_Trfase"/>
</dbReference>
<dbReference type="Pfam" id="PF03711">
    <property type="entry name" value="OKR_DC_1_C"/>
    <property type="match status" value="1"/>
</dbReference>
<comment type="caution">
    <text evidence="8">The sequence shown here is derived from an EMBL/GenBank/DDBJ whole genome shotgun (WGS) entry which is preliminary data.</text>
</comment>
<dbReference type="EMBL" id="JAGSOJ010000004">
    <property type="protein sequence ID" value="MCM1992029.1"/>
    <property type="molecule type" value="Genomic_DNA"/>
</dbReference>
<dbReference type="InterPro" id="IPR008286">
    <property type="entry name" value="Prn/Lys/Arg_de-COase_C"/>
</dbReference>
<dbReference type="Proteomes" id="UP001056429">
    <property type="component" value="Unassembled WGS sequence"/>
</dbReference>
<dbReference type="Pfam" id="PF01276">
    <property type="entry name" value="OKR_DC_1"/>
    <property type="match status" value="1"/>
</dbReference>
<feature type="domain" description="Orn/Lys/Arg decarboxylases family 1 pyridoxal-P attachment site" evidence="6">
    <location>
        <begin position="5"/>
        <end position="307"/>
    </location>
</feature>
<evidence type="ECO:0000256" key="4">
    <source>
        <dbReference type="ARBA" id="ARBA00022898"/>
    </source>
</evidence>
<evidence type="ECO:0000313" key="9">
    <source>
        <dbReference type="Proteomes" id="UP001056429"/>
    </source>
</evidence>
<proteinExistence type="inferred from homology"/>
<dbReference type="GO" id="GO:0008483">
    <property type="term" value="F:transaminase activity"/>
    <property type="evidence" value="ECO:0007669"/>
    <property type="project" value="UniProtKB-KW"/>
</dbReference>
<accession>A0A9J6P966</accession>
<dbReference type="InterPro" id="IPR015421">
    <property type="entry name" value="PyrdxlP-dep_Trfase_major"/>
</dbReference>
<dbReference type="AlphaFoldDB" id="A0A9J6P966"/>
<evidence type="ECO:0000256" key="3">
    <source>
        <dbReference type="ARBA" id="ARBA00022793"/>
    </source>
</evidence>
<comment type="cofactor">
    <cofactor evidence="1">
        <name>pyridoxal 5'-phosphate</name>
        <dbReference type="ChEBI" id="CHEBI:597326"/>
    </cofactor>
</comment>
<dbReference type="SUPFAM" id="SSF53383">
    <property type="entry name" value="PLP-dependent transferases"/>
    <property type="match status" value="1"/>
</dbReference>
<evidence type="ECO:0000259" key="7">
    <source>
        <dbReference type="Pfam" id="PF03711"/>
    </source>
</evidence>